<comment type="caution">
    <text evidence="3">The sequence shown here is derived from an EMBL/GenBank/DDBJ whole genome shotgun (WGS) entry which is preliminary data.</text>
</comment>
<reference evidence="3 4" key="1">
    <citation type="submission" date="2017-06" db="EMBL/GenBank/DDBJ databases">
        <title>Ensifer strains isolated from leguminous trees and herbs display diverse denitrification phenotypes with some acting as strong N2O sinks.</title>
        <authorList>
            <person name="Woliy K."/>
            <person name="Mania D."/>
            <person name="Bakken L.R."/>
            <person name="Frostegard A."/>
        </authorList>
    </citation>
    <scope>NUCLEOTIDE SEQUENCE [LARGE SCALE GENOMIC DNA]</scope>
    <source>
        <strain evidence="3 4">AC50a</strain>
    </source>
</reference>
<evidence type="ECO:0000256" key="1">
    <source>
        <dbReference type="ARBA" id="ARBA00008791"/>
    </source>
</evidence>
<dbReference type="PRINTS" id="PR01438">
    <property type="entry name" value="UNVRSLSTRESS"/>
</dbReference>
<gene>
    <name evidence="3" type="ORF">CEJ86_23110</name>
</gene>
<sequence>MTYKTILLVVGVSQFEDDLRAAADLCASEGAHLSVLASKIATLPPMGDLSAISDAWIDSRDSDMEQLRQAVREAKEILGNTGISFDVAGRYSETTRLGQDVGERARYADVTLIGTSLRVDDLLRRGVIEGALFFSARPVLLAANLRSATLQPKNVLLAWNSTIESTRAAHEALDMMRNAEGVSLVLVDPKIKNGKEPGADIATYLARHGVKVTVARLPSAGRPVEEVLVQYARDTSADLIVIGAYGHSRIRERIFGGVTKTMIDAPILPVFMVR</sequence>
<proteinExistence type="inferred from homology"/>
<evidence type="ECO:0000259" key="2">
    <source>
        <dbReference type="Pfam" id="PF00582"/>
    </source>
</evidence>
<accession>A0A2J0YXK7</accession>
<dbReference type="Gene3D" id="3.40.50.12370">
    <property type="match status" value="1"/>
</dbReference>
<dbReference type="PANTHER" id="PTHR46268">
    <property type="entry name" value="STRESS RESPONSE PROTEIN NHAX"/>
    <property type="match status" value="1"/>
</dbReference>
<protein>
    <submittedName>
        <fullName evidence="3">Universal stress protein</fullName>
    </submittedName>
</protein>
<organism evidence="3 4">
    <name type="scientific">Rhizobium meliloti</name>
    <name type="common">Ensifer meliloti</name>
    <name type="synonym">Sinorhizobium meliloti</name>
    <dbReference type="NCBI Taxonomy" id="382"/>
    <lineage>
        <taxon>Bacteria</taxon>
        <taxon>Pseudomonadati</taxon>
        <taxon>Pseudomonadota</taxon>
        <taxon>Alphaproteobacteria</taxon>
        <taxon>Hyphomicrobiales</taxon>
        <taxon>Rhizobiaceae</taxon>
        <taxon>Sinorhizobium/Ensifer group</taxon>
        <taxon>Sinorhizobium</taxon>
    </lineage>
</organism>
<evidence type="ECO:0000313" key="3">
    <source>
        <dbReference type="EMBL" id="PJR12993.1"/>
    </source>
</evidence>
<dbReference type="SUPFAM" id="SSF52402">
    <property type="entry name" value="Adenine nucleotide alpha hydrolases-like"/>
    <property type="match status" value="1"/>
</dbReference>
<dbReference type="PANTHER" id="PTHR46268:SF15">
    <property type="entry name" value="UNIVERSAL STRESS PROTEIN HP_0031"/>
    <property type="match status" value="1"/>
</dbReference>
<dbReference type="Pfam" id="PF00582">
    <property type="entry name" value="Usp"/>
    <property type="match status" value="1"/>
</dbReference>
<evidence type="ECO:0000313" key="4">
    <source>
        <dbReference type="Proteomes" id="UP000231987"/>
    </source>
</evidence>
<dbReference type="InterPro" id="IPR006015">
    <property type="entry name" value="Universal_stress_UspA"/>
</dbReference>
<dbReference type="InterPro" id="IPR006016">
    <property type="entry name" value="UspA"/>
</dbReference>
<name>A0A2J0YXK7_RHIML</name>
<comment type="similarity">
    <text evidence="1">Belongs to the universal stress protein A family.</text>
</comment>
<dbReference type="AlphaFoldDB" id="A0A2J0YXK7"/>
<dbReference type="CDD" id="cd00293">
    <property type="entry name" value="USP-like"/>
    <property type="match status" value="1"/>
</dbReference>
<dbReference type="Proteomes" id="UP000231987">
    <property type="component" value="Unassembled WGS sequence"/>
</dbReference>
<feature type="domain" description="UspA" evidence="2">
    <location>
        <begin position="211"/>
        <end position="274"/>
    </location>
</feature>
<dbReference type="RefSeq" id="WP_100673604.1">
    <property type="nucleotide sequence ID" value="NZ_NJGD01000012.1"/>
</dbReference>
<dbReference type="EMBL" id="NJGD01000012">
    <property type="protein sequence ID" value="PJR12993.1"/>
    <property type="molecule type" value="Genomic_DNA"/>
</dbReference>